<evidence type="ECO:0000313" key="2">
    <source>
        <dbReference type="Proteomes" id="UP000768646"/>
    </source>
</evidence>
<gene>
    <name evidence="1" type="ORF">PORY_001527</name>
</gene>
<accession>A0ACB7CC88</accession>
<dbReference type="EMBL" id="JABTEG010000004">
    <property type="protein sequence ID" value="KAG4305357.1"/>
    <property type="molecule type" value="Genomic_DNA"/>
</dbReference>
<reference evidence="1 2" key="1">
    <citation type="journal article" date="2021" name="Commun. Biol.">
        <title>Genomic insights into the host specific adaptation of the Pneumocystis genus.</title>
        <authorList>
            <person name="Cisse O.H."/>
            <person name="Ma L."/>
            <person name="Dekker J.P."/>
            <person name="Khil P.P."/>
            <person name="Youn J.-H."/>
            <person name="Brenchley J.M."/>
            <person name="Blair R."/>
            <person name="Pahar B."/>
            <person name="Chabe M."/>
            <person name="Van Rompay K.K.A."/>
            <person name="Keesler R."/>
            <person name="Sukura A."/>
            <person name="Hirsch V."/>
            <person name="Kutty G."/>
            <person name="Liu Y."/>
            <person name="Peng L."/>
            <person name="Chen J."/>
            <person name="Song J."/>
            <person name="Weissenbacher-Lang C."/>
            <person name="Xu J."/>
            <person name="Upham N.S."/>
            <person name="Stajich J.E."/>
            <person name="Cuomo C.A."/>
            <person name="Cushion M.T."/>
            <person name="Kovacs J.A."/>
        </authorList>
    </citation>
    <scope>NUCLEOTIDE SEQUENCE [LARGE SCALE GENOMIC DNA]</scope>
    <source>
        <strain evidence="1 2">RABM</strain>
    </source>
</reference>
<comment type="caution">
    <text evidence="1">The sequence shown here is derived from an EMBL/GenBank/DDBJ whole genome shotgun (WGS) entry which is preliminary data.</text>
</comment>
<protein>
    <submittedName>
        <fullName evidence="1">Uncharacterized protein</fullName>
    </submittedName>
</protein>
<proteinExistence type="predicted"/>
<name>A0ACB7CC88_9ASCO</name>
<keyword evidence="2" id="KW-1185">Reference proteome</keyword>
<evidence type="ECO:0000313" key="1">
    <source>
        <dbReference type="EMBL" id="KAG4305357.1"/>
    </source>
</evidence>
<dbReference type="Proteomes" id="UP000768646">
    <property type="component" value="Unassembled WGS sequence"/>
</dbReference>
<sequence>METKFDLSLKHLKMKSEKCIICLTSPPKYRCPRCHIETCSMECSVEHKKRDSCSGLPNPVSFLNKKDLLTIQSLDRDYNFLSSIESSLDFSVKNRMSFPSNYNALKLKKLIEKCGIKYLIIPRGMSRANQNKTFWNKKRKKIFWTVEWIFMKDELKISSIEHKLVPSDIIVIDAYKNFIYKRKIQELLDIDYQTIQFLIKKIDHPENNSIYEKLNKNATLSENLKGMTILEFPTIYIVNENQCEKSPTLEREEEIVWIKNEIQIEKNTKQNGIVDYDSET</sequence>
<organism evidence="1 2">
    <name type="scientific">Pneumocystis oryctolagi</name>
    <dbReference type="NCBI Taxonomy" id="42067"/>
    <lineage>
        <taxon>Eukaryota</taxon>
        <taxon>Fungi</taxon>
        <taxon>Dikarya</taxon>
        <taxon>Ascomycota</taxon>
        <taxon>Taphrinomycotina</taxon>
        <taxon>Pneumocystomycetes</taxon>
        <taxon>Pneumocystaceae</taxon>
        <taxon>Pneumocystis</taxon>
    </lineage>
</organism>